<feature type="transmembrane region" description="Helical" evidence="1">
    <location>
        <begin position="59"/>
        <end position="80"/>
    </location>
</feature>
<evidence type="ECO:0000313" key="5">
    <source>
        <dbReference type="Proteomes" id="UP000694561"/>
    </source>
</evidence>
<name>A0A4U1EN39_MONMO</name>
<dbReference type="EMBL" id="RWIC01001069">
    <property type="protein sequence ID" value="TKC37904.1"/>
    <property type="molecule type" value="Genomic_DNA"/>
</dbReference>
<keyword evidence="1" id="KW-0812">Transmembrane</keyword>
<reference evidence="2" key="2">
    <citation type="journal article" date="2019" name="IScience">
        <title>Narwhal Genome Reveals Long-Term Low Genetic Diversity despite Current Large Abundance Size.</title>
        <authorList>
            <person name="Westbury M.V."/>
            <person name="Petersen B."/>
            <person name="Garde E."/>
            <person name="Heide-Jorgensen M.P."/>
            <person name="Lorenzen E.D."/>
        </authorList>
    </citation>
    <scope>NUCLEOTIDE SEQUENCE</scope>
    <source>
        <strain evidence="2">MVW</strain>
        <tissue evidence="2">Liver</tissue>
    </source>
</reference>
<reference evidence="3" key="3">
    <citation type="submission" date="2025-05" db="UniProtKB">
        <authorList>
            <consortium name="Ensembl"/>
        </authorList>
    </citation>
    <scope>IDENTIFICATION</scope>
</reference>
<dbReference type="AlphaFoldDB" id="A0A4U1EN39"/>
<proteinExistence type="predicted"/>
<evidence type="ECO:0000313" key="4">
    <source>
        <dbReference type="Proteomes" id="UP000308365"/>
    </source>
</evidence>
<keyword evidence="1" id="KW-1133">Transmembrane helix</keyword>
<protein>
    <submittedName>
        <fullName evidence="2 3">Uncharacterized protein</fullName>
    </submittedName>
</protein>
<dbReference type="Ensembl" id="ENSMMNT00015025008.1">
    <property type="protein sequence ID" value="ENSMMNP00015022756.1"/>
    <property type="gene ID" value="ENSMMNG00015016718.1"/>
</dbReference>
<gene>
    <name evidence="2" type="ORF">EI555_011083</name>
</gene>
<dbReference type="GO" id="GO:0016020">
    <property type="term" value="C:membrane"/>
    <property type="evidence" value="ECO:0007669"/>
    <property type="project" value="UniProtKB-SubCell"/>
</dbReference>
<evidence type="ECO:0000256" key="1">
    <source>
        <dbReference type="SAM" id="Phobius"/>
    </source>
</evidence>
<dbReference type="Proteomes" id="UP000694561">
    <property type="component" value="Unplaced"/>
</dbReference>
<keyword evidence="1" id="KW-0472">Membrane</keyword>
<evidence type="ECO:0000313" key="2">
    <source>
        <dbReference type="EMBL" id="TKC37904.1"/>
    </source>
</evidence>
<organism evidence="2 4">
    <name type="scientific">Monodon monoceros</name>
    <name type="common">Narwhal</name>
    <name type="synonym">Ceratodon monodon</name>
    <dbReference type="NCBI Taxonomy" id="40151"/>
    <lineage>
        <taxon>Eukaryota</taxon>
        <taxon>Metazoa</taxon>
        <taxon>Chordata</taxon>
        <taxon>Craniata</taxon>
        <taxon>Vertebrata</taxon>
        <taxon>Euteleostomi</taxon>
        <taxon>Mammalia</taxon>
        <taxon>Eutheria</taxon>
        <taxon>Laurasiatheria</taxon>
        <taxon>Artiodactyla</taxon>
        <taxon>Whippomorpha</taxon>
        <taxon>Cetacea</taxon>
        <taxon>Odontoceti</taxon>
        <taxon>Monodontidae</taxon>
        <taxon>Monodon</taxon>
    </lineage>
</organism>
<reference evidence="4" key="1">
    <citation type="journal article" date="2019" name="IScience">
        <title>Narwhal Genome Reveals Long-Term Low Genetic Diversity despite Current Large Abundance Size.</title>
        <authorList>
            <person name="Westbury M.V."/>
            <person name="Petersen B."/>
            <person name="Garde E."/>
            <person name="Heide-Jorgensen M.P."/>
            <person name="Lorenzen E.D."/>
        </authorList>
    </citation>
    <scope>NUCLEOTIDE SEQUENCE [LARGE SCALE GENOMIC DNA]</scope>
</reference>
<dbReference type="Proteomes" id="UP000308365">
    <property type="component" value="Unassembled WGS sequence"/>
</dbReference>
<keyword evidence="5" id="KW-1185">Reference proteome</keyword>
<accession>A0A4U1EN39</accession>
<sequence>MNPSTHTITPHQHKLGSIIHTRNSKSSHILHSVIWLGLQLKICINWSPTSSSPNNLYEVTLAIILLSVLLINGSFTLSTLTATQGQLWGFPETNRAPFDLTEGESELVSSFNANIIIINVFTTILSLGTLHNTYTLELYTINFIIKTLLLTTSFPWI</sequence>
<evidence type="ECO:0000313" key="3">
    <source>
        <dbReference type="Ensembl" id="ENSMMNP00015022756.1"/>
    </source>
</evidence>